<keyword evidence="3" id="KW-1185">Reference proteome</keyword>
<evidence type="ECO:0000313" key="3">
    <source>
        <dbReference type="Proteomes" id="UP000054564"/>
    </source>
</evidence>
<name>A0A0L0VZU1_9BASI</name>
<evidence type="ECO:0000256" key="1">
    <source>
        <dbReference type="SAM" id="SignalP"/>
    </source>
</evidence>
<evidence type="ECO:0000313" key="2">
    <source>
        <dbReference type="EMBL" id="KNF04791.1"/>
    </source>
</evidence>
<accession>A0A0L0VZU1</accession>
<dbReference type="Proteomes" id="UP000054564">
    <property type="component" value="Unassembled WGS sequence"/>
</dbReference>
<gene>
    <name evidence="2" type="ORF">PSTG_01847</name>
</gene>
<sequence length="93" mass="10008">MCSITVNVVLLLSLLIVCMHSQSARAMPISTKRYEASHHIHHHRGEKTRAILGRPDSHLSKPSITASNFAMIGLMPGAGTDYHGGGDYGGIDL</sequence>
<keyword evidence="1" id="KW-0732">Signal</keyword>
<feature type="signal peptide" evidence="1">
    <location>
        <begin position="1"/>
        <end position="26"/>
    </location>
</feature>
<comment type="caution">
    <text evidence="2">The sequence shown here is derived from an EMBL/GenBank/DDBJ whole genome shotgun (WGS) entry which is preliminary data.</text>
</comment>
<reference evidence="3" key="1">
    <citation type="submission" date="2014-03" db="EMBL/GenBank/DDBJ databases">
        <title>The Genome Sequence of Puccinia striiformis f. sp. tritici PST-78.</title>
        <authorList>
            <consortium name="The Broad Institute Genome Sequencing Platform"/>
            <person name="Cuomo C."/>
            <person name="Hulbert S."/>
            <person name="Chen X."/>
            <person name="Walker B."/>
            <person name="Young S.K."/>
            <person name="Zeng Q."/>
            <person name="Gargeya S."/>
            <person name="Fitzgerald M."/>
            <person name="Haas B."/>
            <person name="Abouelleil A."/>
            <person name="Alvarado L."/>
            <person name="Arachchi H.M."/>
            <person name="Berlin A.M."/>
            <person name="Chapman S.B."/>
            <person name="Goldberg J."/>
            <person name="Griggs A."/>
            <person name="Gujja S."/>
            <person name="Hansen M."/>
            <person name="Howarth C."/>
            <person name="Imamovic A."/>
            <person name="Larimer J."/>
            <person name="McCowan C."/>
            <person name="Montmayeur A."/>
            <person name="Murphy C."/>
            <person name="Neiman D."/>
            <person name="Pearson M."/>
            <person name="Priest M."/>
            <person name="Roberts A."/>
            <person name="Saif S."/>
            <person name="Shea T."/>
            <person name="Sisk P."/>
            <person name="Sykes S."/>
            <person name="Wortman J."/>
            <person name="Nusbaum C."/>
            <person name="Birren B."/>
        </authorList>
    </citation>
    <scope>NUCLEOTIDE SEQUENCE [LARGE SCALE GENOMIC DNA]</scope>
    <source>
        <strain evidence="3">race PST-78</strain>
    </source>
</reference>
<protein>
    <submittedName>
        <fullName evidence="2">Uncharacterized protein</fullName>
    </submittedName>
</protein>
<proteinExistence type="predicted"/>
<dbReference type="EMBL" id="AJIL01000010">
    <property type="protein sequence ID" value="KNF04791.1"/>
    <property type="molecule type" value="Genomic_DNA"/>
</dbReference>
<dbReference type="AlphaFoldDB" id="A0A0L0VZU1"/>
<organism evidence="2 3">
    <name type="scientific">Puccinia striiformis f. sp. tritici PST-78</name>
    <dbReference type="NCBI Taxonomy" id="1165861"/>
    <lineage>
        <taxon>Eukaryota</taxon>
        <taxon>Fungi</taxon>
        <taxon>Dikarya</taxon>
        <taxon>Basidiomycota</taxon>
        <taxon>Pucciniomycotina</taxon>
        <taxon>Pucciniomycetes</taxon>
        <taxon>Pucciniales</taxon>
        <taxon>Pucciniaceae</taxon>
        <taxon>Puccinia</taxon>
    </lineage>
</organism>
<feature type="chain" id="PRO_5005550698" evidence="1">
    <location>
        <begin position="27"/>
        <end position="93"/>
    </location>
</feature>